<dbReference type="Proteomes" id="UP000054383">
    <property type="component" value="Unassembled WGS sequence"/>
</dbReference>
<dbReference type="STRING" id="28573.A0A0U1LRN3"/>
<evidence type="ECO:0000313" key="6">
    <source>
        <dbReference type="EMBL" id="CRG86028.1"/>
    </source>
</evidence>
<dbReference type="GO" id="GO:0016491">
    <property type="term" value="F:oxidoreductase activity"/>
    <property type="evidence" value="ECO:0007669"/>
    <property type="project" value="InterPro"/>
</dbReference>
<evidence type="ECO:0000259" key="5">
    <source>
        <dbReference type="Pfam" id="PF04116"/>
    </source>
</evidence>
<proteinExistence type="predicted"/>
<keyword evidence="4" id="KW-0472">Membrane</keyword>
<dbReference type="GO" id="GO:0008610">
    <property type="term" value="P:lipid biosynthetic process"/>
    <property type="evidence" value="ECO:0007669"/>
    <property type="project" value="InterPro"/>
</dbReference>
<evidence type="ECO:0000313" key="7">
    <source>
        <dbReference type="Proteomes" id="UP000054383"/>
    </source>
</evidence>
<keyword evidence="2" id="KW-0812">Transmembrane</keyword>
<dbReference type="EMBL" id="CVMT01000002">
    <property type="protein sequence ID" value="CRG86028.1"/>
    <property type="molecule type" value="Genomic_DNA"/>
</dbReference>
<dbReference type="GO" id="GO:0005506">
    <property type="term" value="F:iron ion binding"/>
    <property type="evidence" value="ECO:0007669"/>
    <property type="project" value="InterPro"/>
</dbReference>
<dbReference type="InterPro" id="IPR006694">
    <property type="entry name" value="Fatty_acid_hydroxylase"/>
</dbReference>
<dbReference type="OrthoDB" id="6354873at2759"/>
<reference evidence="6 7" key="1">
    <citation type="submission" date="2015-04" db="EMBL/GenBank/DDBJ databases">
        <authorList>
            <person name="Syromyatnikov M.Y."/>
            <person name="Popov V.N."/>
        </authorList>
    </citation>
    <scope>NUCLEOTIDE SEQUENCE [LARGE SCALE GENOMIC DNA]</scope>
    <source>
        <strain evidence="6">WF-38-12</strain>
    </source>
</reference>
<organism evidence="6 7">
    <name type="scientific">Talaromyces islandicus</name>
    <name type="common">Penicillium islandicum</name>
    <dbReference type="NCBI Taxonomy" id="28573"/>
    <lineage>
        <taxon>Eukaryota</taxon>
        <taxon>Fungi</taxon>
        <taxon>Dikarya</taxon>
        <taxon>Ascomycota</taxon>
        <taxon>Pezizomycotina</taxon>
        <taxon>Eurotiomycetes</taxon>
        <taxon>Eurotiomycetidae</taxon>
        <taxon>Eurotiales</taxon>
        <taxon>Trichocomaceae</taxon>
        <taxon>Talaromyces</taxon>
        <taxon>Talaromyces sect. Islandici</taxon>
    </lineage>
</organism>
<feature type="domain" description="Fatty acid hydroxylase" evidence="5">
    <location>
        <begin position="118"/>
        <end position="264"/>
    </location>
</feature>
<protein>
    <recommendedName>
        <fullName evidence="5">Fatty acid hydroxylase domain-containing protein</fullName>
    </recommendedName>
</protein>
<sequence length="319" mass="37205">MHRWILSHALIPLAIHHAYVSYMGKLMGPISTFFVYTTSTLLTMFDGAHLFRNLAYSYGVLDGDKCQRDDVPGCGVRTLFDSFFLSTISRIMLIFLSYPIDETPASMNLVWLPIEISLYGIIYDFWFYWYHRLLHEVDGLWQYHRTHHLTKHPNVLLTTYFSLEEGVFSTLACPFLSWSSLKFMGLPMGLSEWWICNSYITFTEFAGHSGVRVYGSSPSPLTWLLRHFDAEIIIEDHDLHHRNGWRKSGNYGKHTRLWDRIFGTCYARIECLERNIDYSNQVNLPLISIPFRSHFVSTKLVKNDWPKRGRAQVDPDGTE</sequence>
<keyword evidence="3" id="KW-1133">Transmembrane helix</keyword>
<comment type="subcellular location">
    <subcellularLocation>
        <location evidence="1">Membrane</location>
    </subcellularLocation>
</comment>
<evidence type="ECO:0000256" key="2">
    <source>
        <dbReference type="ARBA" id="ARBA00022692"/>
    </source>
</evidence>
<dbReference type="InterPro" id="IPR050307">
    <property type="entry name" value="Sterol_Desaturase_Related"/>
</dbReference>
<keyword evidence="7" id="KW-1185">Reference proteome</keyword>
<dbReference type="AlphaFoldDB" id="A0A0U1LRN3"/>
<evidence type="ECO:0000256" key="1">
    <source>
        <dbReference type="ARBA" id="ARBA00004370"/>
    </source>
</evidence>
<evidence type="ECO:0000256" key="4">
    <source>
        <dbReference type="ARBA" id="ARBA00023136"/>
    </source>
</evidence>
<dbReference type="GO" id="GO:0016020">
    <property type="term" value="C:membrane"/>
    <property type="evidence" value="ECO:0007669"/>
    <property type="project" value="UniProtKB-SubCell"/>
</dbReference>
<evidence type="ECO:0000256" key="3">
    <source>
        <dbReference type="ARBA" id="ARBA00022989"/>
    </source>
</evidence>
<dbReference type="PANTHER" id="PTHR11863">
    <property type="entry name" value="STEROL DESATURASE"/>
    <property type="match status" value="1"/>
</dbReference>
<name>A0A0U1LRN3_TALIS</name>
<accession>A0A0U1LRN3</accession>
<gene>
    <name evidence="6" type="ORF">PISL3812_03031</name>
</gene>
<dbReference type="Pfam" id="PF04116">
    <property type="entry name" value="FA_hydroxylase"/>
    <property type="match status" value="1"/>
</dbReference>